<evidence type="ECO:0000256" key="1">
    <source>
        <dbReference type="SAM" id="MobiDB-lite"/>
    </source>
</evidence>
<reference evidence="2" key="1">
    <citation type="submission" date="2020-05" db="EMBL/GenBank/DDBJ databases">
        <title>Mycena genomes resolve the evolution of fungal bioluminescence.</title>
        <authorList>
            <person name="Tsai I.J."/>
        </authorList>
    </citation>
    <scope>NUCLEOTIDE SEQUENCE</scope>
    <source>
        <strain evidence="2">171206Taipei</strain>
    </source>
</reference>
<feature type="compositionally biased region" description="Basic residues" evidence="1">
    <location>
        <begin position="73"/>
        <end position="86"/>
    </location>
</feature>
<accession>A0A8H6VYN1</accession>
<feature type="region of interest" description="Disordered" evidence="1">
    <location>
        <begin position="1"/>
        <end position="39"/>
    </location>
</feature>
<evidence type="ECO:0008006" key="4">
    <source>
        <dbReference type="Google" id="ProtNLM"/>
    </source>
</evidence>
<dbReference type="Proteomes" id="UP000636479">
    <property type="component" value="Unassembled WGS sequence"/>
</dbReference>
<dbReference type="OrthoDB" id="3061322at2759"/>
<dbReference type="AlphaFoldDB" id="A0A8H6VYN1"/>
<organism evidence="2 3">
    <name type="scientific">Mycena indigotica</name>
    <dbReference type="NCBI Taxonomy" id="2126181"/>
    <lineage>
        <taxon>Eukaryota</taxon>
        <taxon>Fungi</taxon>
        <taxon>Dikarya</taxon>
        <taxon>Basidiomycota</taxon>
        <taxon>Agaricomycotina</taxon>
        <taxon>Agaricomycetes</taxon>
        <taxon>Agaricomycetidae</taxon>
        <taxon>Agaricales</taxon>
        <taxon>Marasmiineae</taxon>
        <taxon>Mycenaceae</taxon>
        <taxon>Mycena</taxon>
    </lineage>
</organism>
<dbReference type="GeneID" id="59350977"/>
<feature type="compositionally biased region" description="Pro residues" evidence="1">
    <location>
        <begin position="1"/>
        <end position="14"/>
    </location>
</feature>
<protein>
    <recommendedName>
        <fullName evidence="4">MYND-type domain-containing protein</fullName>
    </recommendedName>
</protein>
<sequence length="556" mass="62450">MSRPPPYHQNPNYPPGVRGGAPRGAHHHSPVPQQGHSNQVAVPYQGYPHQAAMPANHSYLPSAQAHGAPSAQHGHHNQPTRPHQGRPNRPTVPATGGPPPISIHTDFAPSPAKIMEYIVYYTNHHQFLPAHPHIKGQLSAFIQRCQRPFRSKLKQPRFKRTNPSPQPGENILHSVQVIGRTGRFFDIYDFYSALGYIISNAELNGIISENNREKTRTFHRKILAYFTKWVATSAQTIFIGTLPPRMTGIAYRNFVEGATTFQLGAVYSCQPERTGTAEERAAATKLGLEEGRNLYPGVRYPDVSRREYTGANVKNGQCLEVHMLSDLLAMDGKDGKIEIHGMAVQTRVVFPMNSYDDSETNRKEFRKALESPCWNCLSLFRSINQAMLADPQRDDTRTNQAFQFYDQSGRELADMGRPNWHEQQCSRSSCRNRNSALWHCLCQKVFYCSDTCSKMDRATHNLECPVLAQCSFPSCTKLAYQGEGIRNVICQSCVEMRTRRGVAGRVYACYCSAEHLQADEAMHRAWCSNPLNLGPTPHALATALAKYPDLYQLLYG</sequence>
<evidence type="ECO:0000313" key="2">
    <source>
        <dbReference type="EMBL" id="KAF7292959.1"/>
    </source>
</evidence>
<feature type="region of interest" description="Disordered" evidence="1">
    <location>
        <begin position="60"/>
        <end position="106"/>
    </location>
</feature>
<dbReference type="EMBL" id="JACAZF010000011">
    <property type="protein sequence ID" value="KAF7292959.1"/>
    <property type="molecule type" value="Genomic_DNA"/>
</dbReference>
<name>A0A8H6VYN1_9AGAR</name>
<keyword evidence="3" id="KW-1185">Reference proteome</keyword>
<dbReference type="RefSeq" id="XP_037215387.1">
    <property type="nucleotide sequence ID" value="XM_037368461.1"/>
</dbReference>
<evidence type="ECO:0000313" key="3">
    <source>
        <dbReference type="Proteomes" id="UP000636479"/>
    </source>
</evidence>
<comment type="caution">
    <text evidence="2">The sequence shown here is derived from an EMBL/GenBank/DDBJ whole genome shotgun (WGS) entry which is preliminary data.</text>
</comment>
<proteinExistence type="predicted"/>
<gene>
    <name evidence="2" type="ORF">MIND_01195100</name>
</gene>